<comment type="subcellular location">
    <subcellularLocation>
        <location evidence="1">Membrane</location>
        <topology evidence="1">Multi-pass membrane protein</topology>
    </subcellularLocation>
</comment>
<feature type="domain" description="Citrate transporter-like" evidence="9">
    <location>
        <begin position="3"/>
        <end position="171"/>
    </location>
</feature>
<evidence type="ECO:0000256" key="7">
    <source>
        <dbReference type="SAM" id="Phobius"/>
    </source>
</evidence>
<dbReference type="InterPro" id="IPR051679">
    <property type="entry name" value="DASS-Related_Transporters"/>
</dbReference>
<organism evidence="10">
    <name type="scientific">Timspurckia oligopyrenoides</name>
    <dbReference type="NCBI Taxonomy" id="708627"/>
    <lineage>
        <taxon>Eukaryota</taxon>
        <taxon>Rhodophyta</taxon>
        <taxon>Bangiophyceae</taxon>
        <taxon>Porphyridiales</taxon>
        <taxon>Porphyridiaceae</taxon>
        <taxon>Timspurckia</taxon>
    </lineage>
</organism>
<evidence type="ECO:0000256" key="5">
    <source>
        <dbReference type="ARBA" id="ARBA00022989"/>
    </source>
</evidence>
<reference evidence="10" key="1">
    <citation type="submission" date="2021-01" db="EMBL/GenBank/DDBJ databases">
        <authorList>
            <person name="Corre E."/>
            <person name="Pelletier E."/>
            <person name="Niang G."/>
            <person name="Scheremetjew M."/>
            <person name="Finn R."/>
            <person name="Kale V."/>
            <person name="Holt S."/>
            <person name="Cochrane G."/>
            <person name="Meng A."/>
            <person name="Brown T."/>
            <person name="Cohen L."/>
        </authorList>
    </citation>
    <scope>NUCLEOTIDE SEQUENCE</scope>
    <source>
        <strain evidence="10">CCMP3278</strain>
    </source>
</reference>
<feature type="chain" id="PRO_5030705845" description="Citrate transporter-like domain-containing protein" evidence="8">
    <location>
        <begin position="20"/>
        <end position="176"/>
    </location>
</feature>
<dbReference type="GO" id="GO:0005886">
    <property type="term" value="C:plasma membrane"/>
    <property type="evidence" value="ECO:0007669"/>
    <property type="project" value="TreeGrafter"/>
</dbReference>
<keyword evidence="4" id="KW-0677">Repeat</keyword>
<proteinExistence type="predicted"/>
<dbReference type="PROSITE" id="PS01271">
    <property type="entry name" value="NA_SULFATE"/>
    <property type="match status" value="1"/>
</dbReference>
<feature type="signal peptide" evidence="8">
    <location>
        <begin position="1"/>
        <end position="19"/>
    </location>
</feature>
<evidence type="ECO:0000256" key="6">
    <source>
        <dbReference type="ARBA" id="ARBA00023136"/>
    </source>
</evidence>
<dbReference type="GO" id="GO:0055085">
    <property type="term" value="P:transmembrane transport"/>
    <property type="evidence" value="ECO:0007669"/>
    <property type="project" value="InterPro"/>
</dbReference>
<evidence type="ECO:0000259" key="9">
    <source>
        <dbReference type="Pfam" id="PF03600"/>
    </source>
</evidence>
<feature type="transmembrane region" description="Helical" evidence="7">
    <location>
        <begin position="114"/>
        <end position="133"/>
    </location>
</feature>
<evidence type="ECO:0000313" key="10">
    <source>
        <dbReference type="EMBL" id="CAD8821975.1"/>
    </source>
</evidence>
<evidence type="ECO:0000256" key="4">
    <source>
        <dbReference type="ARBA" id="ARBA00022737"/>
    </source>
</evidence>
<feature type="transmembrane region" description="Helical" evidence="7">
    <location>
        <begin position="153"/>
        <end position="173"/>
    </location>
</feature>
<evidence type="ECO:0000256" key="8">
    <source>
        <dbReference type="SAM" id="SignalP"/>
    </source>
</evidence>
<sequence length="176" mass="18617">MLTTALIAMFLLILTGCMTWNNAAGSISLPVLLTIACSFGVSEALQASGAAQQLADFIVDVFSFSRIGLLFGIYIGTALLSAVITNNAAVALMFPIVADPVTGIIYTQKLNPYAALYTMMLAASASFSTPIGYQTNLMVHGPGGYTFNDWVIFGVPLQLLLCVVSVVLAFYVFPSP</sequence>
<keyword evidence="2" id="KW-0813">Transport</keyword>
<evidence type="ECO:0000256" key="2">
    <source>
        <dbReference type="ARBA" id="ARBA00022448"/>
    </source>
</evidence>
<gene>
    <name evidence="10" type="ORF">TOLI1172_LOCUS6371</name>
</gene>
<accession>A0A7S1ET59</accession>
<keyword evidence="5 7" id="KW-1133">Transmembrane helix</keyword>
<dbReference type="PANTHER" id="PTHR43652:SF2">
    <property type="entry name" value="BASIC AMINO ACID ANTIPORTER YFCC-RELATED"/>
    <property type="match status" value="1"/>
</dbReference>
<dbReference type="InterPro" id="IPR004680">
    <property type="entry name" value="Cit_transptr-like_dom"/>
</dbReference>
<feature type="transmembrane region" description="Helical" evidence="7">
    <location>
        <begin position="29"/>
        <end position="45"/>
    </location>
</feature>
<dbReference type="PANTHER" id="PTHR43652">
    <property type="entry name" value="BASIC AMINO ACID ANTIPORTER YFCC-RELATED"/>
    <property type="match status" value="1"/>
</dbReference>
<dbReference type="InterPro" id="IPR031312">
    <property type="entry name" value="Na/sul_symport_CS"/>
</dbReference>
<dbReference type="AlphaFoldDB" id="A0A7S1ET59"/>
<evidence type="ECO:0000256" key="3">
    <source>
        <dbReference type="ARBA" id="ARBA00022692"/>
    </source>
</evidence>
<feature type="transmembrane region" description="Helical" evidence="7">
    <location>
        <begin position="57"/>
        <end position="82"/>
    </location>
</feature>
<keyword evidence="8" id="KW-0732">Signal</keyword>
<protein>
    <recommendedName>
        <fullName evidence="9">Citrate transporter-like domain-containing protein</fullName>
    </recommendedName>
</protein>
<keyword evidence="6 7" id="KW-0472">Membrane</keyword>
<keyword evidence="3 7" id="KW-0812">Transmembrane</keyword>
<dbReference type="EMBL" id="HBFP01008876">
    <property type="protein sequence ID" value="CAD8821975.1"/>
    <property type="molecule type" value="Transcribed_RNA"/>
</dbReference>
<name>A0A7S1ET59_9RHOD</name>
<evidence type="ECO:0000256" key="1">
    <source>
        <dbReference type="ARBA" id="ARBA00004141"/>
    </source>
</evidence>
<dbReference type="Pfam" id="PF03600">
    <property type="entry name" value="CitMHS"/>
    <property type="match status" value="1"/>
</dbReference>